<sequence>MSSTLNHVRRPQPYHATWVFIKCVFGDKDLDMQLSNPLHLRAVLEDKRFLESRIVFLHPSYQFSTESSYLPSVYSYVNISQLNGSNHVHSLNLRWREKELRSAANG</sequence>
<keyword evidence="2" id="KW-1185">Reference proteome</keyword>
<gene>
    <name evidence="1" type="ORF">VNO80_22989</name>
</gene>
<dbReference type="AlphaFoldDB" id="A0AAN9M5Z8"/>
<evidence type="ECO:0000313" key="1">
    <source>
        <dbReference type="EMBL" id="KAK7348432.1"/>
    </source>
</evidence>
<protein>
    <submittedName>
        <fullName evidence="1">Uncharacterized protein</fullName>
    </submittedName>
</protein>
<dbReference type="PANTHER" id="PTHR43383">
    <property type="entry name" value="NODULIN 6"/>
    <property type="match status" value="1"/>
</dbReference>
<dbReference type="EMBL" id="JAYMYR010000008">
    <property type="protein sequence ID" value="KAK7348432.1"/>
    <property type="molecule type" value="Genomic_DNA"/>
</dbReference>
<comment type="caution">
    <text evidence="1">The sequence shown here is derived from an EMBL/GenBank/DDBJ whole genome shotgun (WGS) entry which is preliminary data.</text>
</comment>
<name>A0AAN9M5Z8_PHACN</name>
<dbReference type="PANTHER" id="PTHR43383:SF2">
    <property type="entry name" value="AMIDOHYDROLASE 2 FAMILY PROTEIN"/>
    <property type="match status" value="1"/>
</dbReference>
<accession>A0AAN9M5Z8</accession>
<reference evidence="1 2" key="1">
    <citation type="submission" date="2024-01" db="EMBL/GenBank/DDBJ databases">
        <title>The genomes of 5 underutilized Papilionoideae crops provide insights into root nodulation and disease resistanc.</title>
        <authorList>
            <person name="Jiang F."/>
        </authorList>
    </citation>
    <scope>NUCLEOTIDE SEQUENCE [LARGE SCALE GENOMIC DNA]</scope>
    <source>
        <strain evidence="1">JINMINGXINNONG_FW02</strain>
        <tissue evidence="1">Leaves</tissue>
    </source>
</reference>
<organism evidence="1 2">
    <name type="scientific">Phaseolus coccineus</name>
    <name type="common">Scarlet runner bean</name>
    <name type="synonym">Phaseolus multiflorus</name>
    <dbReference type="NCBI Taxonomy" id="3886"/>
    <lineage>
        <taxon>Eukaryota</taxon>
        <taxon>Viridiplantae</taxon>
        <taxon>Streptophyta</taxon>
        <taxon>Embryophyta</taxon>
        <taxon>Tracheophyta</taxon>
        <taxon>Spermatophyta</taxon>
        <taxon>Magnoliopsida</taxon>
        <taxon>eudicotyledons</taxon>
        <taxon>Gunneridae</taxon>
        <taxon>Pentapetalae</taxon>
        <taxon>rosids</taxon>
        <taxon>fabids</taxon>
        <taxon>Fabales</taxon>
        <taxon>Fabaceae</taxon>
        <taxon>Papilionoideae</taxon>
        <taxon>50 kb inversion clade</taxon>
        <taxon>NPAAA clade</taxon>
        <taxon>indigoferoid/millettioid clade</taxon>
        <taxon>Phaseoleae</taxon>
        <taxon>Phaseolus</taxon>
    </lineage>
</organism>
<proteinExistence type="predicted"/>
<dbReference type="Gene3D" id="3.20.20.140">
    <property type="entry name" value="Metal-dependent hydrolases"/>
    <property type="match status" value="1"/>
</dbReference>
<dbReference type="Proteomes" id="UP001374584">
    <property type="component" value="Unassembled WGS sequence"/>
</dbReference>
<evidence type="ECO:0000313" key="2">
    <source>
        <dbReference type="Proteomes" id="UP001374584"/>
    </source>
</evidence>